<dbReference type="AlphaFoldDB" id="A0A840HY45"/>
<name>A0A840HY45_9SPHN</name>
<reference evidence="2 3" key="1">
    <citation type="submission" date="2020-08" db="EMBL/GenBank/DDBJ databases">
        <title>Genomic Encyclopedia of Type Strains, Phase IV (KMG-IV): sequencing the most valuable type-strain genomes for metagenomic binning, comparative biology and taxonomic classification.</title>
        <authorList>
            <person name="Goeker M."/>
        </authorList>
    </citation>
    <scope>NUCLEOTIDE SEQUENCE [LARGE SCALE GENOMIC DNA]</scope>
    <source>
        <strain evidence="2 3">DSM 7465</strain>
    </source>
</reference>
<dbReference type="Proteomes" id="UP000575068">
    <property type="component" value="Unassembled WGS sequence"/>
</dbReference>
<dbReference type="EMBL" id="JACHOV010000012">
    <property type="protein sequence ID" value="MBB4642571.1"/>
    <property type="molecule type" value="Genomic_DNA"/>
</dbReference>
<evidence type="ECO:0000313" key="2">
    <source>
        <dbReference type="EMBL" id="MBB4642571.1"/>
    </source>
</evidence>
<evidence type="ECO:0000256" key="1">
    <source>
        <dbReference type="SAM" id="MobiDB-lite"/>
    </source>
</evidence>
<organism evidence="2 3">
    <name type="scientific">Rhizorhapis suberifaciens</name>
    <name type="common">corky root of lettuce</name>
    <dbReference type="NCBI Taxonomy" id="13656"/>
    <lineage>
        <taxon>Bacteria</taxon>
        <taxon>Pseudomonadati</taxon>
        <taxon>Pseudomonadota</taxon>
        <taxon>Alphaproteobacteria</taxon>
        <taxon>Sphingomonadales</taxon>
        <taxon>Sphingomonadaceae</taxon>
        <taxon>Rhizorhapis</taxon>
    </lineage>
</organism>
<gene>
    <name evidence="2" type="ORF">HNQ99_002907</name>
</gene>
<proteinExistence type="predicted"/>
<feature type="region of interest" description="Disordered" evidence="1">
    <location>
        <begin position="1"/>
        <end position="24"/>
    </location>
</feature>
<comment type="caution">
    <text evidence="2">The sequence shown here is derived from an EMBL/GenBank/DDBJ whole genome shotgun (WGS) entry which is preliminary data.</text>
</comment>
<accession>A0A840HY45</accession>
<sequence length="173" mass="18571">MAAGMLALPSPSHTSQPSAVDASLAESASTSEQVIAYFRKDGPPKIGTEVQRIPPWILFGAILLQEAQRSELHDATRNLFRAPSVALPPITLQSLPAPAGSSRTHIVRGVRLPRFNKCDRISGPLAVSFIGMVHIATARAAQIRYATEVFLINESKVLHMLLYCADCAAGTRG</sequence>
<protein>
    <submittedName>
        <fullName evidence="2">Uncharacterized protein</fullName>
    </submittedName>
</protein>
<evidence type="ECO:0000313" key="3">
    <source>
        <dbReference type="Proteomes" id="UP000575068"/>
    </source>
</evidence>
<keyword evidence="3" id="KW-1185">Reference proteome</keyword>